<gene>
    <name evidence="2" type="ORF">QTP81_06655</name>
</gene>
<evidence type="ECO:0000259" key="1">
    <source>
        <dbReference type="Pfam" id="PF10000"/>
    </source>
</evidence>
<evidence type="ECO:0000313" key="2">
    <source>
        <dbReference type="EMBL" id="MDM7860270.1"/>
    </source>
</evidence>
<feature type="domain" description="DUF2241" evidence="1">
    <location>
        <begin position="2"/>
        <end position="70"/>
    </location>
</feature>
<sequence>MSGERDLSILLASMAPALDPDKYVFCTIAVNRIPTHIQIKGSFAESEGMTLIVTKSEAEKHGLDYSGVFRCITLTVHSSLDAVGLTAAVATTLAAQNISANVVAAFYHDHIFVGQSDAAQAVEALTALARKQASILRSQ</sequence>
<organism evidence="2 3">
    <name type="scientific">Alteromonas arenosi</name>
    <dbReference type="NCBI Taxonomy" id="3055817"/>
    <lineage>
        <taxon>Bacteria</taxon>
        <taxon>Pseudomonadati</taxon>
        <taxon>Pseudomonadota</taxon>
        <taxon>Gammaproteobacteria</taxon>
        <taxon>Alteromonadales</taxon>
        <taxon>Alteromonadaceae</taxon>
        <taxon>Alteromonas/Salinimonas group</taxon>
        <taxon>Alteromonas</taxon>
    </lineage>
</organism>
<dbReference type="RefSeq" id="WP_289364566.1">
    <property type="nucleotide sequence ID" value="NZ_JAUCBP010000007.1"/>
</dbReference>
<dbReference type="Proteomes" id="UP001234343">
    <property type="component" value="Unassembled WGS sequence"/>
</dbReference>
<dbReference type="Pfam" id="PF10000">
    <property type="entry name" value="ACT_3"/>
    <property type="match status" value="1"/>
</dbReference>
<accession>A0ABT7SVS1</accession>
<keyword evidence="3" id="KW-1185">Reference proteome</keyword>
<name>A0ABT7SVS1_9ALTE</name>
<dbReference type="PANTHER" id="PTHR39199:SF1">
    <property type="entry name" value="BLR5128 PROTEIN"/>
    <property type="match status" value="1"/>
</dbReference>
<protein>
    <submittedName>
        <fullName evidence="2">ACT domain-containing protein</fullName>
    </submittedName>
</protein>
<dbReference type="InterPro" id="IPR045865">
    <property type="entry name" value="ACT-like_dom_sf"/>
</dbReference>
<dbReference type="Gene3D" id="3.30.2130.10">
    <property type="entry name" value="VC0802-like"/>
    <property type="match status" value="1"/>
</dbReference>
<dbReference type="EMBL" id="JAUCBP010000007">
    <property type="protein sequence ID" value="MDM7860270.1"/>
    <property type="molecule type" value="Genomic_DNA"/>
</dbReference>
<proteinExistence type="predicted"/>
<reference evidence="2 3" key="1">
    <citation type="submission" date="2023-06" db="EMBL/GenBank/DDBJ databases">
        <title>Alteromonas sp. ASW11-36 isolated from intertidal sand.</title>
        <authorList>
            <person name="Li Y."/>
        </authorList>
    </citation>
    <scope>NUCLEOTIDE SEQUENCE [LARGE SCALE GENOMIC DNA]</scope>
    <source>
        <strain evidence="2 3">ASW11-36</strain>
    </source>
</reference>
<dbReference type="SUPFAM" id="SSF55021">
    <property type="entry name" value="ACT-like"/>
    <property type="match status" value="2"/>
</dbReference>
<dbReference type="PANTHER" id="PTHR39199">
    <property type="entry name" value="BLR5128 PROTEIN"/>
    <property type="match status" value="1"/>
</dbReference>
<evidence type="ECO:0000313" key="3">
    <source>
        <dbReference type="Proteomes" id="UP001234343"/>
    </source>
</evidence>
<dbReference type="InterPro" id="IPR018717">
    <property type="entry name" value="DUF2241"/>
</dbReference>
<comment type="caution">
    <text evidence="2">The sequence shown here is derived from an EMBL/GenBank/DDBJ whole genome shotgun (WGS) entry which is preliminary data.</text>
</comment>